<dbReference type="InterPro" id="IPR001307">
    <property type="entry name" value="Thiosulphate_STrfase_CS"/>
</dbReference>
<dbReference type="EMBL" id="CP002364">
    <property type="protein sequence ID" value="ADW17422.1"/>
    <property type="molecule type" value="Genomic_DNA"/>
</dbReference>
<dbReference type="PROSITE" id="PS00380">
    <property type="entry name" value="RHODANESE_1"/>
    <property type="match status" value="1"/>
</dbReference>
<evidence type="ECO:0000313" key="2">
    <source>
        <dbReference type="EMBL" id="ADW17422.1"/>
    </source>
</evidence>
<protein>
    <submittedName>
        <fullName evidence="2">Rhodanese domain protein</fullName>
    </submittedName>
</protein>
<dbReference type="Pfam" id="PF00581">
    <property type="entry name" value="Rhodanese"/>
    <property type="match status" value="3"/>
</dbReference>
<dbReference type="PANTHER" id="PTHR43031:SF16">
    <property type="entry name" value="OXIDOREDUCTASE"/>
    <property type="match status" value="1"/>
</dbReference>
<feature type="domain" description="Rhodanese" evidence="1">
    <location>
        <begin position="235"/>
        <end position="320"/>
    </location>
</feature>
<gene>
    <name evidence="2" type="ordered locus">Despr_1258</name>
</gene>
<evidence type="ECO:0000259" key="1">
    <source>
        <dbReference type="PROSITE" id="PS50206"/>
    </source>
</evidence>
<dbReference type="SMART" id="SM00450">
    <property type="entry name" value="RHOD"/>
    <property type="match status" value="3"/>
</dbReference>
<dbReference type="PANTHER" id="PTHR43031">
    <property type="entry name" value="FAD-DEPENDENT OXIDOREDUCTASE"/>
    <property type="match status" value="1"/>
</dbReference>
<dbReference type="InterPro" id="IPR001763">
    <property type="entry name" value="Rhodanese-like_dom"/>
</dbReference>
<dbReference type="PROSITE" id="PS50206">
    <property type="entry name" value="RHODANESE_3"/>
    <property type="match status" value="3"/>
</dbReference>
<dbReference type="CDD" id="cd00158">
    <property type="entry name" value="RHOD"/>
    <property type="match status" value="2"/>
</dbReference>
<accession>A0A7U4DNV8</accession>
<dbReference type="Proteomes" id="UP000006365">
    <property type="component" value="Chromosome"/>
</dbReference>
<reference evidence="2 3" key="1">
    <citation type="journal article" date="2011" name="Stand. Genomic Sci.">
        <title>Complete genome sequence of Desulfobulbus propionicus type strain (1pr3).</title>
        <authorList>
            <person name="Pagani I."/>
            <person name="Lapidus A."/>
            <person name="Nolan M."/>
            <person name="Lucas S."/>
            <person name="Hammon N."/>
            <person name="Deshpande S."/>
            <person name="Cheng J.F."/>
            <person name="Chertkov O."/>
            <person name="Davenport K."/>
            <person name="Tapia R."/>
            <person name="Han C."/>
            <person name="Goodwin L."/>
            <person name="Pitluck S."/>
            <person name="Liolios K."/>
            <person name="Mavromatis K."/>
            <person name="Ivanova N."/>
            <person name="Mikhailova N."/>
            <person name="Pati A."/>
            <person name="Chen A."/>
            <person name="Palaniappan K."/>
            <person name="Land M."/>
            <person name="Hauser L."/>
            <person name="Chang Y.J."/>
            <person name="Jeffries C.D."/>
            <person name="Detter J.C."/>
            <person name="Brambilla E."/>
            <person name="Kannan K.P."/>
            <person name="Djao O.D."/>
            <person name="Rohde M."/>
            <person name="Pukall R."/>
            <person name="Spring S."/>
            <person name="Goker M."/>
            <person name="Sikorski J."/>
            <person name="Woyke T."/>
            <person name="Bristow J."/>
            <person name="Eisen J.A."/>
            <person name="Markowitz V."/>
            <person name="Hugenholtz P."/>
            <person name="Kyrpides N.C."/>
            <person name="Klenk H.P."/>
        </authorList>
    </citation>
    <scope>NUCLEOTIDE SEQUENCE [LARGE SCALE GENOMIC DNA]</scope>
    <source>
        <strain evidence="3">ATCC 33891 / DSM 2032 / 1pr3</strain>
    </source>
</reference>
<dbReference type="InterPro" id="IPR050229">
    <property type="entry name" value="GlpE_sulfurtransferase"/>
</dbReference>
<evidence type="ECO:0000313" key="3">
    <source>
        <dbReference type="Proteomes" id="UP000006365"/>
    </source>
</evidence>
<dbReference type="RefSeq" id="WP_015723964.1">
    <property type="nucleotide sequence ID" value="NC_014972.1"/>
</dbReference>
<sequence>MNDTLLQWAGCCLALMLLAGGCANKEQGEQSVSVTDKVTSSSSTTTNYKGKVASFSKRAQAIFLTVGSGANAQTVRVKFDDATKGVDEIAEGHFVTIDYELRDGEAYATSVQQNKATLPEGVTNIDTDELLRLIRERASFVLVDPRPMDRYKQSHLPGAVSISIDLSEQQQTELLPQDKNTLLVFYDGGHGRGTAITSAAAAKNKGFANVRVYTTGRAAWMDASLPTYSTREYIQSGNVLVIDTRPKKTSAVGRIKGAYTLSVDTINATLRDLPRDAPIVLYGDEATKALELLTDEGFTAVTLLDGGYASWVEAGSKIEKGPISTAKIKWERKLETGEVSLDDFRKAVSGKEKDILLIDVRGRDEIGKQPLITNAINIPLDELPAQEATLPKDKMMYLYCSTGARAKMAYNELANAGFKAKFLRMNIKDLSAR</sequence>
<dbReference type="GO" id="GO:0004792">
    <property type="term" value="F:thiosulfate-cyanide sulfurtransferase activity"/>
    <property type="evidence" value="ECO:0007669"/>
    <property type="project" value="InterPro"/>
</dbReference>
<name>A0A7U4DNV8_DESPD</name>
<dbReference type="AlphaFoldDB" id="A0A7U4DNV8"/>
<dbReference type="KEGG" id="dpr:Despr_1258"/>
<dbReference type="InterPro" id="IPR036873">
    <property type="entry name" value="Rhodanese-like_dom_sf"/>
</dbReference>
<feature type="domain" description="Rhodanese" evidence="1">
    <location>
        <begin position="351"/>
        <end position="426"/>
    </location>
</feature>
<proteinExistence type="predicted"/>
<organism evidence="2 3">
    <name type="scientific">Desulfobulbus propionicus (strain ATCC 33891 / DSM 2032 / VKM B-1956 / 1pr3)</name>
    <dbReference type="NCBI Taxonomy" id="577650"/>
    <lineage>
        <taxon>Bacteria</taxon>
        <taxon>Pseudomonadati</taxon>
        <taxon>Thermodesulfobacteriota</taxon>
        <taxon>Desulfobulbia</taxon>
        <taxon>Desulfobulbales</taxon>
        <taxon>Desulfobulbaceae</taxon>
        <taxon>Desulfobulbus</taxon>
    </lineage>
</organism>
<dbReference type="SUPFAM" id="SSF52821">
    <property type="entry name" value="Rhodanese/Cell cycle control phosphatase"/>
    <property type="match status" value="3"/>
</dbReference>
<keyword evidence="3" id="KW-1185">Reference proteome</keyword>
<feature type="domain" description="Rhodanese" evidence="1">
    <location>
        <begin position="136"/>
        <end position="229"/>
    </location>
</feature>
<dbReference type="Gene3D" id="3.40.250.10">
    <property type="entry name" value="Rhodanese-like domain"/>
    <property type="match status" value="3"/>
</dbReference>